<evidence type="ECO:0000256" key="3">
    <source>
        <dbReference type="RuleBase" id="RU000363"/>
    </source>
</evidence>
<comment type="caution">
    <text evidence="4">The sequence shown here is derived from an EMBL/GenBank/DDBJ whole genome shotgun (WGS) entry which is preliminary data.</text>
</comment>
<evidence type="ECO:0000256" key="1">
    <source>
        <dbReference type="ARBA" id="ARBA00006484"/>
    </source>
</evidence>
<keyword evidence="2" id="KW-0560">Oxidoreductase</keyword>
<dbReference type="InterPro" id="IPR036291">
    <property type="entry name" value="NAD(P)-bd_dom_sf"/>
</dbReference>
<organism evidence="4 5">
    <name type="scientific">Sphingomonas crocodyli</name>
    <dbReference type="NCBI Taxonomy" id="1979270"/>
    <lineage>
        <taxon>Bacteria</taxon>
        <taxon>Pseudomonadati</taxon>
        <taxon>Pseudomonadota</taxon>
        <taxon>Alphaproteobacteria</taxon>
        <taxon>Sphingomonadales</taxon>
        <taxon>Sphingomonadaceae</taxon>
        <taxon>Sphingomonas</taxon>
    </lineage>
</organism>
<gene>
    <name evidence="4" type="ORF">EOD43_15950</name>
</gene>
<evidence type="ECO:0000313" key="5">
    <source>
        <dbReference type="Proteomes" id="UP000282971"/>
    </source>
</evidence>
<dbReference type="CDD" id="cd05233">
    <property type="entry name" value="SDR_c"/>
    <property type="match status" value="1"/>
</dbReference>
<evidence type="ECO:0000256" key="2">
    <source>
        <dbReference type="ARBA" id="ARBA00023002"/>
    </source>
</evidence>
<dbReference type="Gene3D" id="3.40.50.720">
    <property type="entry name" value="NAD(P)-binding Rossmann-like Domain"/>
    <property type="match status" value="1"/>
</dbReference>
<name>A0A437M074_9SPHN</name>
<comment type="similarity">
    <text evidence="1 3">Belongs to the short-chain dehydrogenases/reductases (SDR) family.</text>
</comment>
<dbReference type="Proteomes" id="UP000282971">
    <property type="component" value="Unassembled WGS sequence"/>
</dbReference>
<dbReference type="PANTHER" id="PTHR43669">
    <property type="entry name" value="5-KETO-D-GLUCONATE 5-REDUCTASE"/>
    <property type="match status" value="1"/>
</dbReference>
<dbReference type="RefSeq" id="WP_127745038.1">
    <property type="nucleotide sequence ID" value="NZ_SACN01000002.1"/>
</dbReference>
<protein>
    <submittedName>
        <fullName evidence="4">SDR family NAD(P)-dependent oxidoreductase</fullName>
    </submittedName>
</protein>
<dbReference type="PRINTS" id="PR00080">
    <property type="entry name" value="SDRFAMILY"/>
</dbReference>
<dbReference type="Pfam" id="PF00106">
    <property type="entry name" value="adh_short"/>
    <property type="match status" value="1"/>
</dbReference>
<accession>A0A437M074</accession>
<evidence type="ECO:0000313" key="4">
    <source>
        <dbReference type="EMBL" id="RVT91022.1"/>
    </source>
</evidence>
<proteinExistence type="inferred from homology"/>
<dbReference type="PANTHER" id="PTHR43669:SF3">
    <property type="entry name" value="ALCOHOL DEHYDROGENASE, PUTATIVE (AFU_ORTHOLOGUE AFUA_3G03445)-RELATED"/>
    <property type="match status" value="1"/>
</dbReference>
<dbReference type="PRINTS" id="PR00081">
    <property type="entry name" value="GDHRDH"/>
</dbReference>
<dbReference type="InterPro" id="IPR002347">
    <property type="entry name" value="SDR_fam"/>
</dbReference>
<dbReference type="SUPFAM" id="SSF51735">
    <property type="entry name" value="NAD(P)-binding Rossmann-fold domains"/>
    <property type="match status" value="1"/>
</dbReference>
<sequence>MTHKFSSGTAVVTGAGAGIGMGISRRLATLGMHVVVTDIDEMRAQAVVADIAGGGGSAEAIRVDVSQPAELDRLAETVIARHGSVRVLVNNAGVETMGYCWEISAERWEKTLDINIHGVVHGCRAFIPAMLKHGEEAWIANLASIGAFGSMPQQAPYIMSKHAVQSFSECLYIELEQVGAPIHVASVIPGMVKTSIFEATAGSDDPVDGQHHRQVMYDMAMAHGMDLDEGCAVIVDKIAANQFWADTQPGMTADSIDKRIAFLRDRAQPKIHAGAQAILNKAREAAL</sequence>
<reference evidence="4 5" key="1">
    <citation type="submission" date="2019-01" db="EMBL/GenBank/DDBJ databases">
        <authorList>
            <person name="Chen W.-M."/>
        </authorList>
    </citation>
    <scope>NUCLEOTIDE SEQUENCE [LARGE SCALE GENOMIC DNA]</scope>
    <source>
        <strain evidence="4 5">CCP-7</strain>
    </source>
</reference>
<dbReference type="OrthoDB" id="7191281at2"/>
<dbReference type="EMBL" id="SACN01000002">
    <property type="protein sequence ID" value="RVT91022.1"/>
    <property type="molecule type" value="Genomic_DNA"/>
</dbReference>
<dbReference type="AlphaFoldDB" id="A0A437M074"/>
<keyword evidence="5" id="KW-1185">Reference proteome</keyword>
<dbReference type="GO" id="GO:0016491">
    <property type="term" value="F:oxidoreductase activity"/>
    <property type="evidence" value="ECO:0007669"/>
    <property type="project" value="UniProtKB-KW"/>
</dbReference>